<dbReference type="SUPFAM" id="SSF49785">
    <property type="entry name" value="Galactose-binding domain-like"/>
    <property type="match status" value="1"/>
</dbReference>
<dbReference type="AlphaFoldDB" id="A0A6G4XRU7"/>
<dbReference type="InterPro" id="IPR000421">
    <property type="entry name" value="FA58C"/>
</dbReference>
<protein>
    <recommendedName>
        <fullName evidence="2">F5/8 type C domain-containing protein</fullName>
    </recommendedName>
</protein>
<proteinExistence type="predicted"/>
<dbReference type="Pfam" id="PF22633">
    <property type="entry name" value="F5_F8_type_C_2"/>
    <property type="match status" value="1"/>
</dbReference>
<organism evidence="3 4">
    <name type="scientific">Streptomyces mesophilus</name>
    <dbReference type="NCBI Taxonomy" id="1775132"/>
    <lineage>
        <taxon>Bacteria</taxon>
        <taxon>Bacillati</taxon>
        <taxon>Actinomycetota</taxon>
        <taxon>Actinomycetes</taxon>
        <taxon>Kitasatosporales</taxon>
        <taxon>Streptomycetaceae</taxon>
        <taxon>Streptomyces</taxon>
    </lineage>
</organism>
<evidence type="ECO:0000256" key="1">
    <source>
        <dbReference type="SAM" id="SignalP"/>
    </source>
</evidence>
<dbReference type="RefSeq" id="WP_165334772.1">
    <property type="nucleotide sequence ID" value="NZ_JAAKZW010000144.1"/>
</dbReference>
<gene>
    <name evidence="3" type="ORF">G6045_27295</name>
</gene>
<feature type="chain" id="PRO_5039124961" description="F5/8 type C domain-containing protein" evidence="1">
    <location>
        <begin position="23"/>
        <end position="283"/>
    </location>
</feature>
<feature type="signal peptide" evidence="1">
    <location>
        <begin position="1"/>
        <end position="22"/>
    </location>
</feature>
<name>A0A6G4XRU7_9ACTN</name>
<keyword evidence="1" id="KW-0732">Signal</keyword>
<dbReference type="InterPro" id="IPR008979">
    <property type="entry name" value="Galactose-bd-like_sf"/>
</dbReference>
<sequence>MKKILVPAAGAALALAVTATTAAGAPKPLGSSVVLSASPSSLSANELPCLPGKFDVSMTNTGDASVFADTLIGAERPLTLSDDIFSSYLPAADPDRPVSRSVRVGVPRGTAPGVYDVTLTSGKRRVVVPVTVTAVPEPAPGANLAYGQQATASSTHGSFSVCGAVDGDSTYANWARTGWNDGTRTAFPDWLAVQWPEPVELGRIETVTYGAPGRPATQGIKDFDVQVKSGGDWLTVGTYRGNTVDRVVTAFDPVTTDAVRVLVHASNSGDYSRLLEVEAYAPQ</sequence>
<feature type="domain" description="F5/8 type C" evidence="2">
    <location>
        <begin position="133"/>
        <end position="282"/>
    </location>
</feature>
<accession>A0A6G4XRU7</accession>
<keyword evidence="4" id="KW-1185">Reference proteome</keyword>
<evidence type="ECO:0000313" key="4">
    <source>
        <dbReference type="Proteomes" id="UP000481109"/>
    </source>
</evidence>
<reference evidence="3 4" key="1">
    <citation type="submission" date="2020-02" db="EMBL/GenBank/DDBJ databases">
        <title>Whole-genome analyses of novel actinobacteria.</title>
        <authorList>
            <person name="Sahin N."/>
            <person name="Tokatli A."/>
        </authorList>
    </citation>
    <scope>NUCLEOTIDE SEQUENCE [LARGE SCALE GENOMIC DNA]</scope>
    <source>
        <strain evidence="3 4">YC504</strain>
    </source>
</reference>
<comment type="caution">
    <text evidence="3">The sequence shown here is derived from an EMBL/GenBank/DDBJ whole genome shotgun (WGS) entry which is preliminary data.</text>
</comment>
<dbReference type="Proteomes" id="UP000481109">
    <property type="component" value="Unassembled WGS sequence"/>
</dbReference>
<evidence type="ECO:0000259" key="2">
    <source>
        <dbReference type="PROSITE" id="PS50022"/>
    </source>
</evidence>
<dbReference type="PROSITE" id="PS50022">
    <property type="entry name" value="FA58C_3"/>
    <property type="match status" value="1"/>
</dbReference>
<dbReference type="Gene3D" id="2.60.120.260">
    <property type="entry name" value="Galactose-binding domain-like"/>
    <property type="match status" value="1"/>
</dbReference>
<evidence type="ECO:0000313" key="3">
    <source>
        <dbReference type="EMBL" id="NGO79331.1"/>
    </source>
</evidence>
<dbReference type="EMBL" id="JAAKZW010000144">
    <property type="protein sequence ID" value="NGO79331.1"/>
    <property type="molecule type" value="Genomic_DNA"/>
</dbReference>